<dbReference type="GeneID" id="93101192"/>
<dbReference type="OrthoDB" id="5694214at2"/>
<evidence type="ECO:0000259" key="7">
    <source>
        <dbReference type="Pfam" id="PF07980"/>
    </source>
</evidence>
<evidence type="ECO:0000313" key="9">
    <source>
        <dbReference type="EMBL" id="MBB4024979.1"/>
    </source>
</evidence>
<keyword evidence="10" id="KW-1185">Reference proteome</keyword>
<name>A0A7W6MXG2_9BACT</name>
<proteinExistence type="inferred from homology"/>
<comment type="subcellular location">
    <subcellularLocation>
        <location evidence="1">Cell outer membrane</location>
    </subcellularLocation>
</comment>
<evidence type="ECO:0008006" key="11">
    <source>
        <dbReference type="Google" id="ProtNLM"/>
    </source>
</evidence>
<keyword evidence="6" id="KW-0175">Coiled coil</keyword>
<feature type="coiled-coil region" evidence="6">
    <location>
        <begin position="188"/>
        <end position="215"/>
    </location>
</feature>
<feature type="domain" description="RagB/SusD" evidence="7">
    <location>
        <begin position="341"/>
        <end position="435"/>
    </location>
</feature>
<keyword evidence="4" id="KW-0472">Membrane</keyword>
<dbReference type="Pfam" id="PF14322">
    <property type="entry name" value="SusD-like_3"/>
    <property type="match status" value="1"/>
</dbReference>
<dbReference type="SUPFAM" id="SSF48452">
    <property type="entry name" value="TPR-like"/>
    <property type="match status" value="1"/>
</dbReference>
<dbReference type="InterPro" id="IPR012944">
    <property type="entry name" value="SusD_RagB_dom"/>
</dbReference>
<dbReference type="AlphaFoldDB" id="A0A7W6MXG2"/>
<reference evidence="9 10" key="1">
    <citation type="submission" date="2020-08" db="EMBL/GenBank/DDBJ databases">
        <title>Genomic Encyclopedia of Type Strains, Phase IV (KMG-IV): sequencing the most valuable type-strain genomes for metagenomic binning, comparative biology and taxonomic classification.</title>
        <authorList>
            <person name="Goeker M."/>
        </authorList>
    </citation>
    <scope>NUCLEOTIDE SEQUENCE [LARGE SCALE GENOMIC DNA]</scope>
    <source>
        <strain evidence="9 10">DSM 105721</strain>
    </source>
</reference>
<evidence type="ECO:0000313" key="10">
    <source>
        <dbReference type="Proteomes" id="UP000546007"/>
    </source>
</evidence>
<evidence type="ECO:0000256" key="4">
    <source>
        <dbReference type="ARBA" id="ARBA00023136"/>
    </source>
</evidence>
<evidence type="ECO:0000256" key="3">
    <source>
        <dbReference type="ARBA" id="ARBA00022729"/>
    </source>
</evidence>
<dbReference type="GO" id="GO:0009279">
    <property type="term" value="C:cell outer membrane"/>
    <property type="evidence" value="ECO:0007669"/>
    <property type="project" value="UniProtKB-SubCell"/>
</dbReference>
<dbReference type="PROSITE" id="PS51257">
    <property type="entry name" value="PROKAR_LIPOPROTEIN"/>
    <property type="match status" value="1"/>
</dbReference>
<dbReference type="InterPro" id="IPR011990">
    <property type="entry name" value="TPR-like_helical_dom_sf"/>
</dbReference>
<evidence type="ECO:0000256" key="1">
    <source>
        <dbReference type="ARBA" id="ARBA00004442"/>
    </source>
</evidence>
<evidence type="ECO:0000256" key="5">
    <source>
        <dbReference type="ARBA" id="ARBA00023237"/>
    </source>
</evidence>
<comment type="similarity">
    <text evidence="2">Belongs to the SusD family.</text>
</comment>
<evidence type="ECO:0000259" key="8">
    <source>
        <dbReference type="Pfam" id="PF14322"/>
    </source>
</evidence>
<protein>
    <recommendedName>
        <fullName evidence="11">RagB/SusD family nutrient uptake outer membrane protein</fullName>
    </recommendedName>
</protein>
<dbReference type="InterPro" id="IPR033985">
    <property type="entry name" value="SusD-like_N"/>
</dbReference>
<evidence type="ECO:0000256" key="2">
    <source>
        <dbReference type="ARBA" id="ARBA00006275"/>
    </source>
</evidence>
<dbReference type="RefSeq" id="WP_124316689.1">
    <property type="nucleotide sequence ID" value="NZ_AP028155.1"/>
</dbReference>
<organism evidence="9 10">
    <name type="scientific">Butyricimonas faecihominis</name>
    <dbReference type="NCBI Taxonomy" id="1472416"/>
    <lineage>
        <taxon>Bacteria</taxon>
        <taxon>Pseudomonadati</taxon>
        <taxon>Bacteroidota</taxon>
        <taxon>Bacteroidia</taxon>
        <taxon>Bacteroidales</taxon>
        <taxon>Odoribacteraceae</taxon>
        <taxon>Butyricimonas</taxon>
    </lineage>
</organism>
<dbReference type="EMBL" id="JACIES010000001">
    <property type="protein sequence ID" value="MBB4024979.1"/>
    <property type="molecule type" value="Genomic_DNA"/>
</dbReference>
<dbReference type="Pfam" id="PF07980">
    <property type="entry name" value="SusD_RagB"/>
    <property type="match status" value="1"/>
</dbReference>
<sequence>MKQIIYMISLFLLFVSCSDFLDYKDKDKVIPDELDHYSELVLGELVQKSVGATGYNLWYMSDDMGTFIPSWIGSTTKDDRISNKSYYTWAKECQITPEGDERIDPAWEYFYHKILMCNIIEKEVGEFEADVDNVKFRLLGEVQALRAMSYWYLVNMYGEPYRDAEQAKTAMGIPINKETSIKDKLYTRASLQEVYDLMENDLESALRNLEDGEQKNSIFHPNKDVVRLFLSRIYLEEKRYDDVIIVCNEALKETNRTLISLNEMLGYSSDTKPMLNKDNNSILFSWLNKEAHPTSSSNTSMGTYCPSEDLIALFASNDVRNYRDVLVDYWNSCRIVKFNVNYSGCWNTNYRIEEFYFNRAEANIKQGEWGLGMKDVNEVYSKRIEGGNGYLEAKNAEDAWILFQEEKRREFCFEDIRWFDIRRWGLAVEHKYYDFSVDRNFVTYVLDANSPNYVLPLPLDVQRRNFEIEQPVRVESKTK</sequence>
<keyword evidence="3" id="KW-0732">Signal</keyword>
<gene>
    <name evidence="9" type="ORF">GGR14_000740</name>
</gene>
<feature type="domain" description="SusD-like N-terminal" evidence="8">
    <location>
        <begin position="70"/>
        <end position="235"/>
    </location>
</feature>
<accession>A0A7W6MXG2</accession>
<dbReference type="Gene3D" id="1.25.40.390">
    <property type="match status" value="1"/>
</dbReference>
<evidence type="ECO:0000256" key="6">
    <source>
        <dbReference type="SAM" id="Coils"/>
    </source>
</evidence>
<keyword evidence="5" id="KW-0998">Cell outer membrane</keyword>
<dbReference type="Proteomes" id="UP000546007">
    <property type="component" value="Unassembled WGS sequence"/>
</dbReference>
<comment type="caution">
    <text evidence="9">The sequence shown here is derived from an EMBL/GenBank/DDBJ whole genome shotgun (WGS) entry which is preliminary data.</text>
</comment>